<evidence type="ECO:0008006" key="4">
    <source>
        <dbReference type="Google" id="ProtNLM"/>
    </source>
</evidence>
<feature type="transmembrane region" description="Helical" evidence="1">
    <location>
        <begin position="90"/>
        <end position="108"/>
    </location>
</feature>
<comment type="caution">
    <text evidence="2">The sequence shown here is derived from an EMBL/GenBank/DDBJ whole genome shotgun (WGS) entry which is preliminary data.</text>
</comment>
<keyword evidence="1" id="KW-0812">Transmembrane</keyword>
<dbReference type="EMBL" id="JAXIVS010000009">
    <property type="protein sequence ID" value="MDY7229952.1"/>
    <property type="molecule type" value="Genomic_DNA"/>
</dbReference>
<evidence type="ECO:0000313" key="2">
    <source>
        <dbReference type="EMBL" id="MDY7229952.1"/>
    </source>
</evidence>
<reference evidence="2 3" key="1">
    <citation type="submission" date="2023-12" db="EMBL/GenBank/DDBJ databases">
        <title>the genome sequence of Hyalangium sp. s54d21.</title>
        <authorList>
            <person name="Zhang X."/>
        </authorList>
    </citation>
    <scope>NUCLEOTIDE SEQUENCE [LARGE SCALE GENOMIC DNA]</scope>
    <source>
        <strain evidence="3">s54d21</strain>
    </source>
</reference>
<keyword evidence="3" id="KW-1185">Reference proteome</keyword>
<organism evidence="2 3">
    <name type="scientific">Hyalangium rubrum</name>
    <dbReference type="NCBI Taxonomy" id="3103134"/>
    <lineage>
        <taxon>Bacteria</taxon>
        <taxon>Pseudomonadati</taxon>
        <taxon>Myxococcota</taxon>
        <taxon>Myxococcia</taxon>
        <taxon>Myxococcales</taxon>
        <taxon>Cystobacterineae</taxon>
        <taxon>Archangiaceae</taxon>
        <taxon>Hyalangium</taxon>
    </lineage>
</organism>
<protein>
    <recommendedName>
        <fullName evidence="4">RDD domain-containing protein</fullName>
    </recommendedName>
</protein>
<proteinExistence type="predicted"/>
<accession>A0ABU5H8Z1</accession>
<sequence>MPTEVLVMCTGCGRPQPARKGPCVACGVALPDAPVPSASAPEQPFLSLEWRGGRTLVGVDRRLTYRADTASSPLVVELGNLRSVTLGRRFLLEALAVVPLAIVLALLLPSMRPVAAAASGLALLVAVLWRRYFLVLGWAHGGGIRWPLGTARLGSARALRIDTAWASAAPALASRGVSVQEAPGTLGPRA</sequence>
<evidence type="ECO:0000313" key="3">
    <source>
        <dbReference type="Proteomes" id="UP001291309"/>
    </source>
</evidence>
<keyword evidence="1" id="KW-0472">Membrane</keyword>
<dbReference type="Proteomes" id="UP001291309">
    <property type="component" value="Unassembled WGS sequence"/>
</dbReference>
<keyword evidence="1" id="KW-1133">Transmembrane helix</keyword>
<name>A0ABU5H8Z1_9BACT</name>
<dbReference type="RefSeq" id="WP_321548670.1">
    <property type="nucleotide sequence ID" value="NZ_JAXIVS010000009.1"/>
</dbReference>
<feature type="transmembrane region" description="Helical" evidence="1">
    <location>
        <begin position="114"/>
        <end position="133"/>
    </location>
</feature>
<evidence type="ECO:0000256" key="1">
    <source>
        <dbReference type="SAM" id="Phobius"/>
    </source>
</evidence>
<gene>
    <name evidence="2" type="ORF">SYV04_26400</name>
</gene>